<name>A0ACB9WQZ4_CHAAC</name>
<keyword evidence="2" id="KW-1185">Reference proteome</keyword>
<protein>
    <submittedName>
        <fullName evidence="1">Uncharacterized protein</fullName>
    </submittedName>
</protein>
<gene>
    <name evidence="1" type="ORF">KUCAC02_006070</name>
</gene>
<evidence type="ECO:0000313" key="2">
    <source>
        <dbReference type="Proteomes" id="UP001057452"/>
    </source>
</evidence>
<organism evidence="1 2">
    <name type="scientific">Chaenocephalus aceratus</name>
    <name type="common">Blackfin icefish</name>
    <name type="synonym">Chaenichthys aceratus</name>
    <dbReference type="NCBI Taxonomy" id="36190"/>
    <lineage>
        <taxon>Eukaryota</taxon>
        <taxon>Metazoa</taxon>
        <taxon>Chordata</taxon>
        <taxon>Craniata</taxon>
        <taxon>Vertebrata</taxon>
        <taxon>Euteleostomi</taxon>
        <taxon>Actinopterygii</taxon>
        <taxon>Neopterygii</taxon>
        <taxon>Teleostei</taxon>
        <taxon>Neoteleostei</taxon>
        <taxon>Acanthomorphata</taxon>
        <taxon>Eupercaria</taxon>
        <taxon>Perciformes</taxon>
        <taxon>Notothenioidei</taxon>
        <taxon>Channichthyidae</taxon>
        <taxon>Chaenocephalus</taxon>
    </lineage>
</organism>
<comment type="caution">
    <text evidence="1">The sequence shown here is derived from an EMBL/GenBank/DDBJ whole genome shotgun (WGS) entry which is preliminary data.</text>
</comment>
<dbReference type="EMBL" id="CM043797">
    <property type="protein sequence ID" value="KAI4815947.1"/>
    <property type="molecule type" value="Genomic_DNA"/>
</dbReference>
<evidence type="ECO:0000313" key="1">
    <source>
        <dbReference type="EMBL" id="KAI4815947.1"/>
    </source>
</evidence>
<sequence>MKVRMSEVGLEEFDVVDKDTLHRDQVVKRAIEVHTREYASELNAPSQDPDSQPCKKEEEEDINAMTMEVDKRDLISREISKFRDTHKKPEERERSRDVSEGRSRSRERTREDKKRDVKKTRRTPEKLGDPGEEEGS</sequence>
<accession>A0ACB9WQZ4</accession>
<reference evidence="1" key="1">
    <citation type="submission" date="2022-05" db="EMBL/GenBank/DDBJ databases">
        <title>Chromosome-level genome of Chaenocephalus aceratus.</title>
        <authorList>
            <person name="Park H."/>
        </authorList>
    </citation>
    <scope>NUCLEOTIDE SEQUENCE</scope>
    <source>
        <strain evidence="1">KU_202001</strain>
    </source>
</reference>
<dbReference type="Proteomes" id="UP001057452">
    <property type="component" value="Chromosome 13"/>
</dbReference>
<proteinExistence type="predicted"/>